<dbReference type="Gene3D" id="3.40.140.10">
    <property type="entry name" value="Cytidine Deaminase, domain 2"/>
    <property type="match status" value="1"/>
</dbReference>
<dbReference type="InterPro" id="IPR050202">
    <property type="entry name" value="Cyt/Deoxycyt_deaminase"/>
</dbReference>
<dbReference type="InterPro" id="IPR016193">
    <property type="entry name" value="Cytidine_deaminase-like"/>
</dbReference>
<dbReference type="GO" id="GO:0004126">
    <property type="term" value="F:cytidine deaminase activity"/>
    <property type="evidence" value="ECO:0007669"/>
    <property type="project" value="UniProtKB-EC"/>
</dbReference>
<evidence type="ECO:0000256" key="3">
    <source>
        <dbReference type="ARBA" id="ARBA00022801"/>
    </source>
</evidence>
<dbReference type="InterPro" id="IPR002125">
    <property type="entry name" value="CMP_dCMP_dom"/>
</dbReference>
<dbReference type="CDD" id="cd01283">
    <property type="entry name" value="cytidine_deaminase"/>
    <property type="match status" value="1"/>
</dbReference>
<dbReference type="EMBL" id="JAHLFJ010000100">
    <property type="protein sequence ID" value="MBU3857081.1"/>
    <property type="molecule type" value="Genomic_DNA"/>
</dbReference>
<dbReference type="Proteomes" id="UP000784286">
    <property type="component" value="Unassembled WGS sequence"/>
</dbReference>
<feature type="domain" description="CMP/dCMP-type deaminase" evidence="5">
    <location>
        <begin position="20"/>
        <end position="156"/>
    </location>
</feature>
<organism evidence="6 7">
    <name type="scientific">Candidatus Phocaeicola excrementipullorum</name>
    <dbReference type="NCBI Taxonomy" id="2838731"/>
    <lineage>
        <taxon>Bacteria</taxon>
        <taxon>Pseudomonadati</taxon>
        <taxon>Bacteroidota</taxon>
        <taxon>Bacteroidia</taxon>
        <taxon>Bacteroidales</taxon>
        <taxon>Bacteroidaceae</taxon>
        <taxon>Phocaeicola</taxon>
    </lineage>
</organism>
<dbReference type="GO" id="GO:0072527">
    <property type="term" value="P:pyrimidine-containing compound metabolic process"/>
    <property type="evidence" value="ECO:0007669"/>
    <property type="project" value="UniProtKB-ARBA"/>
</dbReference>
<keyword evidence="3 6" id="KW-0378">Hydrolase</keyword>
<evidence type="ECO:0000256" key="1">
    <source>
        <dbReference type="ARBA" id="ARBA00006576"/>
    </source>
</evidence>
<reference evidence="6" key="2">
    <citation type="submission" date="2021-04" db="EMBL/GenBank/DDBJ databases">
        <authorList>
            <person name="Gilroy R."/>
        </authorList>
    </citation>
    <scope>NUCLEOTIDE SEQUENCE</scope>
    <source>
        <strain evidence="6">8470</strain>
    </source>
</reference>
<evidence type="ECO:0000259" key="5">
    <source>
        <dbReference type="PROSITE" id="PS51747"/>
    </source>
</evidence>
<dbReference type="InterPro" id="IPR016192">
    <property type="entry name" value="APOBEC/CMP_deaminase_Zn-bd"/>
</dbReference>
<reference evidence="6" key="1">
    <citation type="journal article" date="2021" name="PeerJ">
        <title>Extensive microbial diversity within the chicken gut microbiome revealed by metagenomics and culture.</title>
        <authorList>
            <person name="Gilroy R."/>
            <person name="Ravi A."/>
            <person name="Getino M."/>
            <person name="Pursley I."/>
            <person name="Horton D.L."/>
            <person name="Alikhan N.F."/>
            <person name="Baker D."/>
            <person name="Gharbi K."/>
            <person name="Hall N."/>
            <person name="Watson M."/>
            <person name="Adriaenssens E.M."/>
            <person name="Foster-Nyarko E."/>
            <person name="Jarju S."/>
            <person name="Secka A."/>
            <person name="Antonio M."/>
            <person name="Oren A."/>
            <person name="Chaudhuri R.R."/>
            <person name="La Ragione R."/>
            <person name="Hildebrand F."/>
            <person name="Pallen M.J."/>
        </authorList>
    </citation>
    <scope>NUCLEOTIDE SEQUENCE</scope>
    <source>
        <strain evidence="6">8470</strain>
    </source>
</reference>
<dbReference type="GO" id="GO:0055086">
    <property type="term" value="P:nucleobase-containing small molecule metabolic process"/>
    <property type="evidence" value="ECO:0007669"/>
    <property type="project" value="UniProtKB-ARBA"/>
</dbReference>
<dbReference type="AlphaFoldDB" id="A0A948TP67"/>
<proteinExistence type="inferred from homology"/>
<dbReference type="GO" id="GO:0042802">
    <property type="term" value="F:identical protein binding"/>
    <property type="evidence" value="ECO:0007669"/>
    <property type="project" value="UniProtKB-ARBA"/>
</dbReference>
<dbReference type="PROSITE" id="PS51747">
    <property type="entry name" value="CYT_DCMP_DEAMINASES_2"/>
    <property type="match status" value="1"/>
</dbReference>
<name>A0A948TP67_9BACT</name>
<evidence type="ECO:0000256" key="4">
    <source>
        <dbReference type="ARBA" id="ARBA00022833"/>
    </source>
</evidence>
<dbReference type="NCBIfam" id="NF004064">
    <property type="entry name" value="PRK05578.1"/>
    <property type="match status" value="1"/>
</dbReference>
<comment type="similarity">
    <text evidence="1">Belongs to the cytidine and deoxycytidylate deaminase family.</text>
</comment>
<protein>
    <submittedName>
        <fullName evidence="6">Cytidine deaminase</fullName>
        <ecNumber evidence="6">3.5.4.5</ecNumber>
    </submittedName>
</protein>
<accession>A0A948TP67</accession>
<comment type="caution">
    <text evidence="6">The sequence shown here is derived from an EMBL/GenBank/DDBJ whole genome shotgun (WGS) entry which is preliminary data.</text>
</comment>
<dbReference type="GO" id="GO:0005829">
    <property type="term" value="C:cytosol"/>
    <property type="evidence" value="ECO:0007669"/>
    <property type="project" value="TreeGrafter"/>
</dbReference>
<keyword evidence="2" id="KW-0479">Metal-binding</keyword>
<dbReference type="PANTHER" id="PTHR11644:SF2">
    <property type="entry name" value="CYTIDINE DEAMINASE"/>
    <property type="match status" value="1"/>
</dbReference>
<evidence type="ECO:0000256" key="2">
    <source>
        <dbReference type="ARBA" id="ARBA00022723"/>
    </source>
</evidence>
<dbReference type="Pfam" id="PF00383">
    <property type="entry name" value="dCMP_cyt_deam_1"/>
    <property type="match status" value="1"/>
</dbReference>
<keyword evidence="4" id="KW-0862">Zinc</keyword>
<dbReference type="PROSITE" id="PS00903">
    <property type="entry name" value="CYT_DCMP_DEAMINASES_1"/>
    <property type="match status" value="1"/>
</dbReference>
<dbReference type="PANTHER" id="PTHR11644">
    <property type="entry name" value="CYTIDINE DEAMINASE"/>
    <property type="match status" value="1"/>
</dbReference>
<evidence type="ECO:0000313" key="7">
    <source>
        <dbReference type="Proteomes" id="UP000784286"/>
    </source>
</evidence>
<gene>
    <name evidence="6" type="ORF">H9928_11175</name>
</gene>
<dbReference type="GO" id="GO:0008270">
    <property type="term" value="F:zinc ion binding"/>
    <property type="evidence" value="ECO:0007669"/>
    <property type="project" value="InterPro"/>
</dbReference>
<sequence>MKEIHIDIRIRSAAYEELDEEQRLLIDAAKEATARSYAPYSRFAVGAAALLANGVTVTGTNQENAAYPSGICAERTTLFYANSQYPDQPVRMLAIAAHNESGFVDVPVPPCGACRQVLLETEQRFRHPIRILLYGRKDILILESVKDLLPLSFGAEFL</sequence>
<dbReference type="SUPFAM" id="SSF53927">
    <property type="entry name" value="Cytidine deaminase-like"/>
    <property type="match status" value="1"/>
</dbReference>
<dbReference type="EC" id="3.5.4.5" evidence="6"/>
<evidence type="ECO:0000313" key="6">
    <source>
        <dbReference type="EMBL" id="MBU3857081.1"/>
    </source>
</evidence>